<gene>
    <name evidence="2" type="ORF">DV961_14435</name>
</gene>
<evidence type="ECO:0000259" key="1">
    <source>
        <dbReference type="Pfam" id="PF23653"/>
    </source>
</evidence>
<feature type="non-terminal residue" evidence="2">
    <location>
        <position position="93"/>
    </location>
</feature>
<comment type="caution">
    <text evidence="2">The sequence shown here is derived from an EMBL/GenBank/DDBJ whole genome shotgun (WGS) entry which is preliminary data.</text>
</comment>
<accession>A0A3D8YIR2</accession>
<reference evidence="3" key="1">
    <citation type="journal article" date="2018" name="Vet. Microbiol.">
        <title>Molecular epidemiology of methicillin-resistant staphylococci amongst veterinary personnel, personnel-owned pets, patients and the hospital environment of two companion animal veterinary hospitals.</title>
        <authorList>
            <person name="Worthing K.A."/>
            <person name="Brown J."/>
            <person name="Gerber L."/>
            <person name="Abraham S."/>
            <person name="Trott D."/>
            <person name="Norris J.M."/>
        </authorList>
    </citation>
    <scope>NUCLEOTIDE SEQUENCE [LARGE SCALE GENOMIC DNA]</scope>
    <source>
        <strain evidence="3">ST496-2</strain>
    </source>
</reference>
<dbReference type="Pfam" id="PF23653">
    <property type="entry name" value="DUF7149"/>
    <property type="match status" value="1"/>
</dbReference>
<sequence>QLSSNKTDFLYSEVIAPEIDKSIEKGITIAHFDLRHALKQGDKIEIKKNNLTQLYRFFTAENLLNKEIFTDSNKLNKAFYDELLYLMGLEEIQ</sequence>
<protein>
    <recommendedName>
        <fullName evidence="1">DUF7149 domain-containing protein</fullName>
    </recommendedName>
</protein>
<evidence type="ECO:0000313" key="3">
    <source>
        <dbReference type="Proteomes" id="UP000256409"/>
    </source>
</evidence>
<organism evidence="2 3">
    <name type="scientific">Staphylococcus pseudintermedius</name>
    <dbReference type="NCBI Taxonomy" id="283734"/>
    <lineage>
        <taxon>Bacteria</taxon>
        <taxon>Bacillati</taxon>
        <taxon>Bacillota</taxon>
        <taxon>Bacilli</taxon>
        <taxon>Bacillales</taxon>
        <taxon>Staphylococcaceae</taxon>
        <taxon>Staphylococcus</taxon>
        <taxon>Staphylococcus intermedius group</taxon>
    </lineage>
</organism>
<proteinExistence type="predicted"/>
<feature type="non-terminal residue" evidence="2">
    <location>
        <position position="1"/>
    </location>
</feature>
<dbReference type="Proteomes" id="UP000256409">
    <property type="component" value="Unassembled WGS sequence"/>
</dbReference>
<dbReference type="RefSeq" id="WP_220323412.1">
    <property type="nucleotide sequence ID" value="NZ_QQPC01000370.1"/>
</dbReference>
<dbReference type="EMBL" id="QQPC01000370">
    <property type="protein sequence ID" value="REA79124.1"/>
    <property type="molecule type" value="Genomic_DNA"/>
</dbReference>
<dbReference type="AlphaFoldDB" id="A0A3D8YIR2"/>
<feature type="domain" description="DUF7149" evidence="1">
    <location>
        <begin position="1"/>
        <end position="71"/>
    </location>
</feature>
<evidence type="ECO:0000313" key="2">
    <source>
        <dbReference type="EMBL" id="REA79124.1"/>
    </source>
</evidence>
<dbReference type="InterPro" id="IPR055573">
    <property type="entry name" value="DUF7149"/>
</dbReference>
<name>A0A3D8YIR2_STAPS</name>